<reference evidence="2" key="1">
    <citation type="submission" date="2020-11" db="EMBL/GenBank/DDBJ databases">
        <authorList>
            <consortium name="DOE Joint Genome Institute"/>
            <person name="Ahrendt S."/>
            <person name="Riley R."/>
            <person name="Andreopoulos W."/>
            <person name="Labutti K."/>
            <person name="Pangilinan J."/>
            <person name="Ruiz-Duenas F.J."/>
            <person name="Barrasa J.M."/>
            <person name="Sanchez-Garcia M."/>
            <person name="Camarero S."/>
            <person name="Miyauchi S."/>
            <person name="Serrano A."/>
            <person name="Linde D."/>
            <person name="Babiker R."/>
            <person name="Drula E."/>
            <person name="Ayuso-Fernandez I."/>
            <person name="Pacheco R."/>
            <person name="Padilla G."/>
            <person name="Ferreira P."/>
            <person name="Barriuso J."/>
            <person name="Kellner H."/>
            <person name="Castanera R."/>
            <person name="Alfaro M."/>
            <person name="Ramirez L."/>
            <person name="Pisabarro A.G."/>
            <person name="Kuo A."/>
            <person name="Tritt A."/>
            <person name="Lipzen A."/>
            <person name="He G."/>
            <person name="Yan M."/>
            <person name="Ng V."/>
            <person name="Cullen D."/>
            <person name="Martin F."/>
            <person name="Rosso M.-N."/>
            <person name="Henrissat B."/>
            <person name="Hibbett D."/>
            <person name="Martinez A.T."/>
            <person name="Grigoriev I.V."/>
        </authorList>
    </citation>
    <scope>NUCLEOTIDE SEQUENCE</scope>
    <source>
        <strain evidence="2">MF-IS2</strain>
    </source>
</reference>
<dbReference type="Proteomes" id="UP000807342">
    <property type="component" value="Unassembled WGS sequence"/>
</dbReference>
<keyword evidence="3" id="KW-1185">Reference proteome</keyword>
<sequence length="259" mass="29001">MSFNFNDPIGVQALLDQIKSSSAWQELSAASAGPSEPPTVLRKEIVTNTAEPAVNNTSGSSVATLLSQLQSPPDVWDSSKSITASSSVHSATNNQEQLPGRTLSRPYVQPEGLTASGQDIRLLDFDESMPLLLRLSRETSFIDEMKKIKQDQDTLERQLWDERQAIHKEYEDKLKAAKTKCASISRHEAEMLVDAHKKELRRFDRDRALPAWDSLVSRQQAKLQRLQVPTMHITSDPSVRELQQRVIQLLTSIMGPSIK</sequence>
<evidence type="ECO:0000313" key="3">
    <source>
        <dbReference type="Proteomes" id="UP000807342"/>
    </source>
</evidence>
<evidence type="ECO:0000313" key="2">
    <source>
        <dbReference type="EMBL" id="KAF9451997.1"/>
    </source>
</evidence>
<gene>
    <name evidence="2" type="ORF">P691DRAFT_756746</name>
</gene>
<comment type="caution">
    <text evidence="2">The sequence shown here is derived from an EMBL/GenBank/DDBJ whole genome shotgun (WGS) entry which is preliminary data.</text>
</comment>
<proteinExistence type="predicted"/>
<feature type="compositionally biased region" description="Polar residues" evidence="1">
    <location>
        <begin position="78"/>
        <end position="97"/>
    </location>
</feature>
<dbReference type="EMBL" id="MU151076">
    <property type="protein sequence ID" value="KAF9451997.1"/>
    <property type="molecule type" value="Genomic_DNA"/>
</dbReference>
<dbReference type="AlphaFoldDB" id="A0A9P5XIE4"/>
<organism evidence="2 3">
    <name type="scientific">Macrolepiota fuliginosa MF-IS2</name>
    <dbReference type="NCBI Taxonomy" id="1400762"/>
    <lineage>
        <taxon>Eukaryota</taxon>
        <taxon>Fungi</taxon>
        <taxon>Dikarya</taxon>
        <taxon>Basidiomycota</taxon>
        <taxon>Agaricomycotina</taxon>
        <taxon>Agaricomycetes</taxon>
        <taxon>Agaricomycetidae</taxon>
        <taxon>Agaricales</taxon>
        <taxon>Agaricineae</taxon>
        <taxon>Agaricaceae</taxon>
        <taxon>Macrolepiota</taxon>
    </lineage>
</organism>
<name>A0A9P5XIE4_9AGAR</name>
<accession>A0A9P5XIE4</accession>
<evidence type="ECO:0000256" key="1">
    <source>
        <dbReference type="SAM" id="MobiDB-lite"/>
    </source>
</evidence>
<dbReference type="OrthoDB" id="21617at2759"/>
<feature type="region of interest" description="Disordered" evidence="1">
    <location>
        <begin position="76"/>
        <end position="106"/>
    </location>
</feature>
<protein>
    <submittedName>
        <fullName evidence="2">Uncharacterized protein</fullName>
    </submittedName>
</protein>